<feature type="compositionally biased region" description="Acidic residues" evidence="1">
    <location>
        <begin position="113"/>
        <end position="124"/>
    </location>
</feature>
<dbReference type="GeneID" id="63774855"/>
<dbReference type="EMBL" id="MCFJ01000011">
    <property type="protein sequence ID" value="ORY60957.1"/>
    <property type="molecule type" value="Genomic_DNA"/>
</dbReference>
<gene>
    <name evidence="2" type="ORF">BCR38DRAFT_412060</name>
</gene>
<evidence type="ECO:0000256" key="1">
    <source>
        <dbReference type="SAM" id="MobiDB-lite"/>
    </source>
</evidence>
<feature type="compositionally biased region" description="Basic and acidic residues" evidence="1">
    <location>
        <begin position="63"/>
        <end position="88"/>
    </location>
</feature>
<sequence>MGEIVHTKVCGEETRQRSQLEKRMPTDSVWEIAQISQHTLSTTQIKHPLIRAVPPRCPQNEVGLRRTPDAQKPTGREKKSRKFNDAEKSTFGSDKGNSEDEFENREPERDYGKDEDDQVNEDELQTQYDEQIASKDSITLKPLRTSRPLMITEYYRKPSESFVSLLTLVPLLTLDISSVFDIEFRKTRDEKVLNQLWAAVAAIAHWLYLEEPGPWMAIDDGDRMNATVGLIGKAFVSALNDLDRSGMLKSDSATKVRGLVMSVCLEWLEGLDDYGVDEELAWRKEIVVYAKKADINLERTITTASEKYGKIGGDHHNIMKMSRKERASYAFNKKHPLAQFSEKRIRNGNLIPGWYYLI</sequence>
<organism evidence="2 3">
    <name type="scientific">Pseudomassariella vexata</name>
    <dbReference type="NCBI Taxonomy" id="1141098"/>
    <lineage>
        <taxon>Eukaryota</taxon>
        <taxon>Fungi</taxon>
        <taxon>Dikarya</taxon>
        <taxon>Ascomycota</taxon>
        <taxon>Pezizomycotina</taxon>
        <taxon>Sordariomycetes</taxon>
        <taxon>Xylariomycetidae</taxon>
        <taxon>Amphisphaeriales</taxon>
        <taxon>Pseudomassariaceae</taxon>
        <taxon>Pseudomassariella</taxon>
    </lineage>
</organism>
<accession>A0A1Y2DP29</accession>
<feature type="region of interest" description="Disordered" evidence="1">
    <location>
        <begin position="46"/>
        <end position="131"/>
    </location>
</feature>
<comment type="caution">
    <text evidence="2">The sequence shown here is derived from an EMBL/GenBank/DDBJ whole genome shotgun (WGS) entry which is preliminary data.</text>
</comment>
<feature type="region of interest" description="Disordered" evidence="1">
    <location>
        <begin position="1"/>
        <end position="24"/>
    </location>
</feature>
<evidence type="ECO:0000313" key="3">
    <source>
        <dbReference type="Proteomes" id="UP000193689"/>
    </source>
</evidence>
<protein>
    <submittedName>
        <fullName evidence="2">Uncharacterized protein</fullName>
    </submittedName>
</protein>
<reference evidence="2 3" key="1">
    <citation type="submission" date="2016-07" db="EMBL/GenBank/DDBJ databases">
        <title>Pervasive Adenine N6-methylation of Active Genes in Fungi.</title>
        <authorList>
            <consortium name="DOE Joint Genome Institute"/>
            <person name="Mondo S.J."/>
            <person name="Dannebaum R.O."/>
            <person name="Kuo R.C."/>
            <person name="Labutti K."/>
            <person name="Haridas S."/>
            <person name="Kuo A."/>
            <person name="Salamov A."/>
            <person name="Ahrendt S.R."/>
            <person name="Lipzen A."/>
            <person name="Sullivan W."/>
            <person name="Andreopoulos W.B."/>
            <person name="Clum A."/>
            <person name="Lindquist E."/>
            <person name="Daum C."/>
            <person name="Ramamoorthy G.K."/>
            <person name="Gryganskyi A."/>
            <person name="Culley D."/>
            <person name="Magnuson J.K."/>
            <person name="James T.Y."/>
            <person name="O'Malley M.A."/>
            <person name="Stajich J.E."/>
            <person name="Spatafora J.W."/>
            <person name="Visel A."/>
            <person name="Grigoriev I.V."/>
        </authorList>
    </citation>
    <scope>NUCLEOTIDE SEQUENCE [LARGE SCALE GENOMIC DNA]</scope>
    <source>
        <strain evidence="2 3">CBS 129021</strain>
    </source>
</reference>
<dbReference type="Proteomes" id="UP000193689">
    <property type="component" value="Unassembled WGS sequence"/>
</dbReference>
<dbReference type="AlphaFoldDB" id="A0A1Y2DP29"/>
<proteinExistence type="predicted"/>
<evidence type="ECO:0000313" key="2">
    <source>
        <dbReference type="EMBL" id="ORY60957.1"/>
    </source>
</evidence>
<dbReference type="OrthoDB" id="10037289at2759"/>
<dbReference type="InParanoid" id="A0A1Y2DP29"/>
<dbReference type="RefSeq" id="XP_040713184.1">
    <property type="nucleotide sequence ID" value="XM_040858643.1"/>
</dbReference>
<name>A0A1Y2DP29_9PEZI</name>
<keyword evidence="3" id="KW-1185">Reference proteome</keyword>